<keyword evidence="1" id="KW-0547">Nucleotide-binding</keyword>
<reference evidence="4" key="2">
    <citation type="submission" date="2018-05" db="EMBL/GenBank/DDBJ databases">
        <title>OpunRS2 (Oryza punctata Reference Sequence Version 2).</title>
        <authorList>
            <person name="Zhang J."/>
            <person name="Kudrna D."/>
            <person name="Lee S."/>
            <person name="Talag J."/>
            <person name="Welchert J."/>
            <person name="Wing R.A."/>
        </authorList>
    </citation>
    <scope>NUCLEOTIDE SEQUENCE [LARGE SCALE GENOMIC DNA]</scope>
</reference>
<evidence type="ECO:0000256" key="1">
    <source>
        <dbReference type="ARBA" id="ARBA00022741"/>
    </source>
</evidence>
<dbReference type="SUPFAM" id="SSF56112">
    <property type="entry name" value="Protein kinase-like (PK-like)"/>
    <property type="match status" value="1"/>
</dbReference>
<reference evidence="4" key="1">
    <citation type="submission" date="2015-04" db="UniProtKB">
        <authorList>
            <consortium name="EnsemblPlants"/>
        </authorList>
    </citation>
    <scope>IDENTIFICATION</scope>
</reference>
<evidence type="ECO:0000259" key="3">
    <source>
        <dbReference type="PROSITE" id="PS50011"/>
    </source>
</evidence>
<dbReference type="FunFam" id="3.30.200.20:FF:000785">
    <property type="entry name" value="Protein kinase superfamily protein"/>
    <property type="match status" value="1"/>
</dbReference>
<keyword evidence="5" id="KW-1185">Reference proteome</keyword>
<evidence type="ECO:0000256" key="2">
    <source>
        <dbReference type="ARBA" id="ARBA00022840"/>
    </source>
</evidence>
<proteinExistence type="predicted"/>
<dbReference type="Pfam" id="PF07714">
    <property type="entry name" value="PK_Tyr_Ser-Thr"/>
    <property type="match status" value="1"/>
</dbReference>
<accession>A0A0E0LHC8</accession>
<dbReference type="GO" id="GO:0005524">
    <property type="term" value="F:ATP binding"/>
    <property type="evidence" value="ECO:0007669"/>
    <property type="project" value="UniProtKB-KW"/>
</dbReference>
<dbReference type="AlphaFoldDB" id="A0A0E0LHC8"/>
<dbReference type="InterPro" id="IPR011009">
    <property type="entry name" value="Kinase-like_dom_sf"/>
</dbReference>
<dbReference type="GO" id="GO:0004672">
    <property type="term" value="F:protein kinase activity"/>
    <property type="evidence" value="ECO:0007669"/>
    <property type="project" value="InterPro"/>
</dbReference>
<organism evidence="4">
    <name type="scientific">Oryza punctata</name>
    <name type="common">Red rice</name>
    <dbReference type="NCBI Taxonomy" id="4537"/>
    <lineage>
        <taxon>Eukaryota</taxon>
        <taxon>Viridiplantae</taxon>
        <taxon>Streptophyta</taxon>
        <taxon>Embryophyta</taxon>
        <taxon>Tracheophyta</taxon>
        <taxon>Spermatophyta</taxon>
        <taxon>Magnoliopsida</taxon>
        <taxon>Liliopsida</taxon>
        <taxon>Poales</taxon>
        <taxon>Poaceae</taxon>
        <taxon>BOP clade</taxon>
        <taxon>Oryzoideae</taxon>
        <taxon>Oryzeae</taxon>
        <taxon>Oryzinae</taxon>
        <taxon>Oryza</taxon>
    </lineage>
</organism>
<dbReference type="PANTHER" id="PTHR27001:SF20">
    <property type="entry name" value="PROTEIN KINASE SUPERFAMILY PROTEIN"/>
    <property type="match status" value="1"/>
</dbReference>
<sequence length="417" mass="45632">MTPSTRQVAAAASSKKPILQLQATILLANNISSFHPFVSLSVSQSVGQSLASAAAVAAPIPIGGDECAGAPAAAAAAAAAATRRMGCLSRHQLCLGGNRGLPFVRKFKHKEIEAATNGFSTILEAGPGGHAAYRARFADGLVATVRRAGGDGDQDREAFYRELQLLARLNHRHIVRLHGFSDGHSRFLVFDQMENRTLKECLHGILFACTFWEKFFRNCVVLSVKFVMMVNFLADPLRTPLNWRTRLQVAIDVAAALEYLYYFCDPPVFHVSVNSSNVMMDANFVAKLSDVSVIGYDPKRTPESNAASFEDEIQQRRRDLVFQYGVLILELVTGQSPGGEGELVQWVQEPGFACTMYKMVDADLGNIYDSKELRNLVIIARLCTRPGNDAMVSIPLILRYLQGKVANLGCESETICE</sequence>
<evidence type="ECO:0000313" key="4">
    <source>
        <dbReference type="EnsemblPlants" id="OPUNC07G03630.1"/>
    </source>
</evidence>
<dbReference type="InterPro" id="IPR001245">
    <property type="entry name" value="Ser-Thr/Tyr_kinase_cat_dom"/>
</dbReference>
<dbReference type="HOGENOM" id="CLU_054660_0_0_1"/>
<dbReference type="PROSITE" id="PS50011">
    <property type="entry name" value="PROTEIN_KINASE_DOM"/>
    <property type="match status" value="1"/>
</dbReference>
<dbReference type="Gene3D" id="3.30.200.20">
    <property type="entry name" value="Phosphorylase Kinase, domain 1"/>
    <property type="match status" value="1"/>
</dbReference>
<name>A0A0E0LHC8_ORYPU</name>
<dbReference type="OMA" id="PQILWYL"/>
<dbReference type="STRING" id="4537.A0A0E0LHC8"/>
<dbReference type="InterPro" id="IPR000719">
    <property type="entry name" value="Prot_kinase_dom"/>
</dbReference>
<feature type="domain" description="Protein kinase" evidence="3">
    <location>
        <begin position="119"/>
        <end position="397"/>
    </location>
</feature>
<dbReference type="Gramene" id="OPUNC07G03630.1">
    <property type="protein sequence ID" value="OPUNC07G03630.1"/>
    <property type="gene ID" value="OPUNC07G03630"/>
</dbReference>
<dbReference type="Proteomes" id="UP000026962">
    <property type="component" value="Chromosome 7"/>
</dbReference>
<dbReference type="GO" id="GO:0005886">
    <property type="term" value="C:plasma membrane"/>
    <property type="evidence" value="ECO:0007669"/>
    <property type="project" value="TreeGrafter"/>
</dbReference>
<evidence type="ECO:0000313" key="5">
    <source>
        <dbReference type="Proteomes" id="UP000026962"/>
    </source>
</evidence>
<dbReference type="Gene3D" id="1.10.510.10">
    <property type="entry name" value="Transferase(Phosphotransferase) domain 1"/>
    <property type="match status" value="1"/>
</dbReference>
<dbReference type="PANTHER" id="PTHR27001">
    <property type="entry name" value="OS01G0253100 PROTEIN"/>
    <property type="match status" value="1"/>
</dbReference>
<dbReference type="eggNOG" id="KOG1187">
    <property type="taxonomic scope" value="Eukaryota"/>
</dbReference>
<keyword evidence="2" id="KW-0067">ATP-binding</keyword>
<protein>
    <recommendedName>
        <fullName evidence="3">Protein kinase domain-containing protein</fullName>
    </recommendedName>
</protein>
<dbReference type="EnsemblPlants" id="OPUNC07G03630.1">
    <property type="protein sequence ID" value="OPUNC07G03630.1"/>
    <property type="gene ID" value="OPUNC07G03630"/>
</dbReference>